<dbReference type="KEGG" id="tcy:Thicy_0678"/>
<gene>
    <name evidence="2" type="ordered locus">Thicy_0678</name>
</gene>
<proteinExistence type="predicted"/>
<evidence type="ECO:0000259" key="1">
    <source>
        <dbReference type="PROSITE" id="PS50206"/>
    </source>
</evidence>
<dbReference type="CDD" id="cd00158">
    <property type="entry name" value="RHOD"/>
    <property type="match status" value="1"/>
</dbReference>
<dbReference type="PANTHER" id="PTHR43031:SF18">
    <property type="entry name" value="RHODANESE-RELATED SULFURTRANSFERASES"/>
    <property type="match status" value="1"/>
</dbReference>
<dbReference type="HOGENOM" id="CLU_089574_13_2_6"/>
<organism evidence="2 3">
    <name type="scientific">Thiomicrospira cyclica (strain DSM 14477 / JCM 11371 / ALM1)</name>
    <name type="common">Thioalkalimicrobium cyclicum</name>
    <dbReference type="NCBI Taxonomy" id="717773"/>
    <lineage>
        <taxon>Bacteria</taxon>
        <taxon>Pseudomonadati</taxon>
        <taxon>Pseudomonadota</taxon>
        <taxon>Gammaproteobacteria</taxon>
        <taxon>Thiotrichales</taxon>
        <taxon>Piscirickettsiaceae</taxon>
        <taxon>Thiomicrospira</taxon>
    </lineage>
</organism>
<dbReference type="InterPro" id="IPR050229">
    <property type="entry name" value="GlpE_sulfurtransferase"/>
</dbReference>
<dbReference type="EMBL" id="CP002776">
    <property type="protein sequence ID" value="AEG31450.1"/>
    <property type="molecule type" value="Genomic_DNA"/>
</dbReference>
<sequence>MFITCIDAKRLVKEAQGQLVDVREPNELRMNAIAEAVNMPLYEFAERSLKELNPELPVILFCHSGARSQMATQYLKDNGFKQVFNLGSFMAWNQCAG</sequence>
<dbReference type="Proteomes" id="UP000009232">
    <property type="component" value="Chromosome"/>
</dbReference>
<dbReference type="STRING" id="717773.Thicy_0678"/>
<dbReference type="Gene3D" id="3.40.250.10">
    <property type="entry name" value="Rhodanese-like domain"/>
    <property type="match status" value="1"/>
</dbReference>
<dbReference type="AlphaFoldDB" id="F6DC64"/>
<accession>F6DC64</accession>
<dbReference type="PANTHER" id="PTHR43031">
    <property type="entry name" value="FAD-DEPENDENT OXIDOREDUCTASE"/>
    <property type="match status" value="1"/>
</dbReference>
<name>F6DC64_THICA</name>
<dbReference type="InterPro" id="IPR036873">
    <property type="entry name" value="Rhodanese-like_dom_sf"/>
</dbReference>
<dbReference type="InterPro" id="IPR001763">
    <property type="entry name" value="Rhodanese-like_dom"/>
</dbReference>
<dbReference type="PROSITE" id="PS50206">
    <property type="entry name" value="RHODANESE_3"/>
    <property type="match status" value="1"/>
</dbReference>
<dbReference type="RefSeq" id="WP_013835229.1">
    <property type="nucleotide sequence ID" value="NC_015581.1"/>
</dbReference>
<reference evidence="2 3" key="1">
    <citation type="submission" date="2011-05" db="EMBL/GenBank/DDBJ databases">
        <title>Complete sequence of Thioalkalimicrobium cyclicum ALM1.</title>
        <authorList>
            <consortium name="US DOE Joint Genome Institute"/>
            <person name="Lucas S."/>
            <person name="Han J."/>
            <person name="Lapidus A."/>
            <person name="Cheng J.-F."/>
            <person name="Goodwin L."/>
            <person name="Pitluck S."/>
            <person name="Peters L."/>
            <person name="Mikhailova N."/>
            <person name="Davenport K."/>
            <person name="Han C."/>
            <person name="Tapia R."/>
            <person name="Land M."/>
            <person name="Hauser L."/>
            <person name="Kyrpides N."/>
            <person name="Ivanova N."/>
            <person name="Pagani I."/>
            <person name="Kappler U."/>
            <person name="Woyke T."/>
        </authorList>
    </citation>
    <scope>NUCLEOTIDE SEQUENCE [LARGE SCALE GENOMIC DNA]</scope>
    <source>
        <strain evidence="3">DSM 14477 / JCM 11371 / ALM1</strain>
    </source>
</reference>
<evidence type="ECO:0000313" key="2">
    <source>
        <dbReference type="EMBL" id="AEG31450.1"/>
    </source>
</evidence>
<dbReference type="SUPFAM" id="SSF52821">
    <property type="entry name" value="Rhodanese/Cell cycle control phosphatase"/>
    <property type="match status" value="1"/>
</dbReference>
<dbReference type="Pfam" id="PF00581">
    <property type="entry name" value="Rhodanese"/>
    <property type="match status" value="1"/>
</dbReference>
<feature type="domain" description="Rhodanese" evidence="1">
    <location>
        <begin position="13"/>
        <end position="97"/>
    </location>
</feature>
<protein>
    <submittedName>
        <fullName evidence="2">Rhodanese-like protein</fullName>
    </submittedName>
</protein>
<keyword evidence="3" id="KW-1185">Reference proteome</keyword>
<dbReference type="SMART" id="SM00450">
    <property type="entry name" value="RHOD"/>
    <property type="match status" value="1"/>
</dbReference>
<dbReference type="eggNOG" id="COG0607">
    <property type="taxonomic scope" value="Bacteria"/>
</dbReference>
<evidence type="ECO:0000313" key="3">
    <source>
        <dbReference type="Proteomes" id="UP000009232"/>
    </source>
</evidence>